<proteinExistence type="predicted"/>
<name>A0A8S5N4Z0_9CAUD</name>
<protein>
    <submittedName>
        <fullName evidence="1">Uncharacterized protein</fullName>
    </submittedName>
</protein>
<evidence type="ECO:0000313" key="1">
    <source>
        <dbReference type="EMBL" id="DAD89765.1"/>
    </source>
</evidence>
<accession>A0A8S5N4Z0</accession>
<reference evidence="1" key="1">
    <citation type="journal article" date="2021" name="Proc. Natl. Acad. Sci. U.S.A.">
        <title>A Catalog of Tens of Thousands of Viruses from Human Metagenomes Reveals Hidden Associations with Chronic Diseases.</title>
        <authorList>
            <person name="Tisza M.J."/>
            <person name="Buck C.B."/>
        </authorList>
    </citation>
    <scope>NUCLEOTIDE SEQUENCE</scope>
    <source>
        <strain evidence="1">CtWDo30</strain>
    </source>
</reference>
<organism evidence="1">
    <name type="scientific">Siphoviridae sp. ctWDo30</name>
    <dbReference type="NCBI Taxonomy" id="2826360"/>
    <lineage>
        <taxon>Viruses</taxon>
        <taxon>Duplodnaviria</taxon>
        <taxon>Heunggongvirae</taxon>
        <taxon>Uroviricota</taxon>
        <taxon>Caudoviricetes</taxon>
    </lineage>
</organism>
<dbReference type="EMBL" id="BK015068">
    <property type="protein sequence ID" value="DAD89765.1"/>
    <property type="molecule type" value="Genomic_DNA"/>
</dbReference>
<sequence length="164" mass="18146">MIKQRRNIADYLNVGTDTEKYAFMGTGFTDLNESPSAQTSSKKYINSKSATKAINGYDWSAPFTTDQIRTEEAIEFICNIGEKELLGADAETEYVKVDLDKKVGASGTEYEARKRRVAIEVSEFSNNDGEMQASGNLLGISDWEFGKFDTTTKAFTAESSTPTE</sequence>